<evidence type="ECO:0000313" key="13">
    <source>
        <dbReference type="EMBL" id="RYV51855.1"/>
    </source>
</evidence>
<evidence type="ECO:0000256" key="4">
    <source>
        <dbReference type="ARBA" id="ARBA00022475"/>
    </source>
</evidence>
<dbReference type="Pfam" id="PF01544">
    <property type="entry name" value="CorA"/>
    <property type="match status" value="1"/>
</dbReference>
<reference evidence="13 14" key="1">
    <citation type="submission" date="2019-01" db="EMBL/GenBank/DDBJ databases">
        <title>Novel species of Cellulomonas.</title>
        <authorList>
            <person name="Liu Q."/>
            <person name="Xin Y.-H."/>
        </authorList>
    </citation>
    <scope>NUCLEOTIDE SEQUENCE [LARGE SCALE GENOMIC DNA]</scope>
    <source>
        <strain evidence="13 14">HLT2-17</strain>
    </source>
</reference>
<comment type="similarity">
    <text evidence="2">Belongs to the CorA metal ion transporter (MIT) (TC 1.A.35) family.</text>
</comment>
<evidence type="ECO:0000256" key="8">
    <source>
        <dbReference type="ARBA" id="ARBA00023065"/>
    </source>
</evidence>
<keyword evidence="5 12" id="KW-0812">Transmembrane</keyword>
<dbReference type="EMBL" id="SDWW01000011">
    <property type="protein sequence ID" value="RYV51855.1"/>
    <property type="molecule type" value="Genomic_DNA"/>
</dbReference>
<keyword evidence="9 12" id="KW-0472">Membrane</keyword>
<evidence type="ECO:0000256" key="6">
    <source>
        <dbReference type="ARBA" id="ARBA00022842"/>
    </source>
</evidence>
<dbReference type="RefSeq" id="WP_130101831.1">
    <property type="nucleotide sequence ID" value="NZ_SDWW01000011.1"/>
</dbReference>
<dbReference type="FunFam" id="1.20.58.340:FF:000004">
    <property type="entry name" value="Magnesium transport protein CorA"/>
    <property type="match status" value="1"/>
</dbReference>
<evidence type="ECO:0000256" key="10">
    <source>
        <dbReference type="ARBA" id="ARBA00034269"/>
    </source>
</evidence>
<evidence type="ECO:0000313" key="14">
    <source>
        <dbReference type="Proteomes" id="UP000293764"/>
    </source>
</evidence>
<comment type="catalytic activity">
    <reaction evidence="10">
        <text>Mg(2+)(in) = Mg(2+)(out)</text>
        <dbReference type="Rhea" id="RHEA:29827"/>
        <dbReference type="ChEBI" id="CHEBI:18420"/>
    </reaction>
</comment>
<dbReference type="GO" id="GO:0000287">
    <property type="term" value="F:magnesium ion binding"/>
    <property type="evidence" value="ECO:0007669"/>
    <property type="project" value="TreeGrafter"/>
</dbReference>
<dbReference type="GO" id="GO:0050897">
    <property type="term" value="F:cobalt ion binding"/>
    <property type="evidence" value="ECO:0007669"/>
    <property type="project" value="TreeGrafter"/>
</dbReference>
<organism evidence="13 14">
    <name type="scientific">Pengzhenrongella frigida</name>
    <dbReference type="NCBI Taxonomy" id="1259133"/>
    <lineage>
        <taxon>Bacteria</taxon>
        <taxon>Bacillati</taxon>
        <taxon>Actinomycetota</taxon>
        <taxon>Actinomycetes</taxon>
        <taxon>Micrococcales</taxon>
        <taxon>Pengzhenrongella</taxon>
    </lineage>
</organism>
<evidence type="ECO:0000256" key="3">
    <source>
        <dbReference type="ARBA" id="ARBA00022448"/>
    </source>
</evidence>
<dbReference type="GO" id="GO:0015087">
    <property type="term" value="F:cobalt ion transmembrane transporter activity"/>
    <property type="evidence" value="ECO:0007669"/>
    <property type="project" value="TreeGrafter"/>
</dbReference>
<accession>A0A4Q5N1C0</accession>
<keyword evidence="8" id="KW-0406">Ion transport</keyword>
<dbReference type="AlphaFoldDB" id="A0A4Q5N1C0"/>
<evidence type="ECO:0000256" key="9">
    <source>
        <dbReference type="ARBA" id="ARBA00023136"/>
    </source>
</evidence>
<sequence length="330" mass="36359">MIVDCALYVKGQTRHARTDITAALREARAGGGFVWIGLFEPTAAEFAEISEDFTLPTLAVDDAVRAHQRPKLERYGDVTFAVVKPGRYVDHEEVVEISELAIFLGEHFVITVRHGVSDVPAAVRAELNTSPALLAHGPAAVLYRALDLAVDGYLDVVEAIGIDIDEIEEQVFGDAGGEHSERIYKLKSEVLEFRRAVVPLAVPLQRLVAGEVPWVGAAAQPYFRDVHDHLLRAADAIEAYDHLLTNVLAANLAQVTVEQSRVTVRQNEDMRKISSWAAIALVPTAIAGIYGMNFEYMPELSMRYGYFVVIAVIAAICVGLHALFRRNDWL</sequence>
<comment type="caution">
    <text evidence="13">The sequence shown here is derived from an EMBL/GenBank/DDBJ whole genome shotgun (WGS) entry which is preliminary data.</text>
</comment>
<feature type="transmembrane region" description="Helical" evidence="12">
    <location>
        <begin position="304"/>
        <end position="324"/>
    </location>
</feature>
<dbReference type="SUPFAM" id="SSF144083">
    <property type="entry name" value="Magnesium transport protein CorA, transmembrane region"/>
    <property type="match status" value="1"/>
</dbReference>
<dbReference type="PANTHER" id="PTHR46494">
    <property type="entry name" value="CORA FAMILY METAL ION TRANSPORTER (EUROFUNG)"/>
    <property type="match status" value="1"/>
</dbReference>
<keyword evidence="14" id="KW-1185">Reference proteome</keyword>
<evidence type="ECO:0000256" key="11">
    <source>
        <dbReference type="ARBA" id="ARBA00045497"/>
    </source>
</evidence>
<dbReference type="CDD" id="cd12830">
    <property type="entry name" value="MtCorA-like"/>
    <property type="match status" value="1"/>
</dbReference>
<dbReference type="Proteomes" id="UP000293764">
    <property type="component" value="Unassembled WGS sequence"/>
</dbReference>
<dbReference type="Gene3D" id="1.20.58.340">
    <property type="entry name" value="Magnesium transport protein CorA, transmembrane region"/>
    <property type="match status" value="2"/>
</dbReference>
<evidence type="ECO:0000256" key="2">
    <source>
        <dbReference type="ARBA" id="ARBA00009765"/>
    </source>
</evidence>
<keyword evidence="3" id="KW-0813">Transport</keyword>
<dbReference type="GO" id="GO:0015095">
    <property type="term" value="F:magnesium ion transmembrane transporter activity"/>
    <property type="evidence" value="ECO:0007669"/>
    <property type="project" value="TreeGrafter"/>
</dbReference>
<dbReference type="InterPro" id="IPR045863">
    <property type="entry name" value="CorA_TM1_TM2"/>
</dbReference>
<keyword evidence="4" id="KW-1003">Cell membrane</keyword>
<evidence type="ECO:0000256" key="1">
    <source>
        <dbReference type="ARBA" id="ARBA00004651"/>
    </source>
</evidence>
<feature type="transmembrane region" description="Helical" evidence="12">
    <location>
        <begin position="273"/>
        <end position="292"/>
    </location>
</feature>
<comment type="subcellular location">
    <subcellularLocation>
        <location evidence="1">Cell membrane</location>
        <topology evidence="1">Multi-pass membrane protein</topology>
    </subcellularLocation>
</comment>
<name>A0A4Q5N1C0_9MICO</name>
<keyword evidence="6" id="KW-0460">Magnesium</keyword>
<dbReference type="GO" id="GO:0005886">
    <property type="term" value="C:plasma membrane"/>
    <property type="evidence" value="ECO:0007669"/>
    <property type="project" value="UniProtKB-SubCell"/>
</dbReference>
<dbReference type="InterPro" id="IPR045861">
    <property type="entry name" value="CorA_cytoplasmic_dom"/>
</dbReference>
<keyword evidence="7 12" id="KW-1133">Transmembrane helix</keyword>
<evidence type="ECO:0000256" key="7">
    <source>
        <dbReference type="ARBA" id="ARBA00022989"/>
    </source>
</evidence>
<protein>
    <submittedName>
        <fullName evidence="13">Magnesium and cobalt transport protein CorA</fullName>
    </submittedName>
</protein>
<dbReference type="SUPFAM" id="SSF143865">
    <property type="entry name" value="CorA soluble domain-like"/>
    <property type="match status" value="1"/>
</dbReference>
<comment type="function">
    <text evidence="11">Mediates influx of magnesium ions. Alternates between open and closed states. Activated by low cytoplasmic Mg(2+) levels. Inactive when cytoplasmic Mg(2+) levels are high.</text>
</comment>
<dbReference type="PANTHER" id="PTHR46494:SF1">
    <property type="entry name" value="CORA FAMILY METAL ION TRANSPORTER (EUROFUNG)"/>
    <property type="match status" value="1"/>
</dbReference>
<proteinExistence type="inferred from homology"/>
<dbReference type="InterPro" id="IPR002523">
    <property type="entry name" value="MgTranspt_CorA/ZnTranspt_ZntB"/>
</dbReference>
<dbReference type="Gene3D" id="3.30.460.20">
    <property type="entry name" value="CorA soluble domain-like"/>
    <property type="match status" value="1"/>
</dbReference>
<evidence type="ECO:0000256" key="5">
    <source>
        <dbReference type="ARBA" id="ARBA00022692"/>
    </source>
</evidence>
<evidence type="ECO:0000256" key="12">
    <source>
        <dbReference type="SAM" id="Phobius"/>
    </source>
</evidence>
<gene>
    <name evidence="13" type="ORF">EUA98_06355</name>
</gene>
<dbReference type="OrthoDB" id="9803416at2"/>